<sequence>MMSPHRRNRRFRATLDALEARAALSGGLTGWSPEEPPAEVGRSYEQVPGGGKLDPRPTSPGSKPEKPVGISPSPVPAEKTRKQPRLDDQTPQKRTVQDPEEVSDFRGSPLKLSEPKRP</sequence>
<evidence type="ECO:0000256" key="1">
    <source>
        <dbReference type="SAM" id="MobiDB-lite"/>
    </source>
</evidence>
<evidence type="ECO:0000313" key="3">
    <source>
        <dbReference type="Proteomes" id="UP000324233"/>
    </source>
</evidence>
<proteinExistence type="predicted"/>
<evidence type="ECO:0000313" key="2">
    <source>
        <dbReference type="EMBL" id="QEH32998.1"/>
    </source>
</evidence>
<organism evidence="2 3">
    <name type="scientific">Aquisphaera giovannonii</name>
    <dbReference type="NCBI Taxonomy" id="406548"/>
    <lineage>
        <taxon>Bacteria</taxon>
        <taxon>Pseudomonadati</taxon>
        <taxon>Planctomycetota</taxon>
        <taxon>Planctomycetia</taxon>
        <taxon>Isosphaerales</taxon>
        <taxon>Isosphaeraceae</taxon>
        <taxon>Aquisphaera</taxon>
    </lineage>
</organism>
<name>A0A5B9VXJ4_9BACT</name>
<feature type="region of interest" description="Disordered" evidence="1">
    <location>
        <begin position="24"/>
        <end position="118"/>
    </location>
</feature>
<dbReference type="KEGG" id="agv:OJF2_14900"/>
<dbReference type="RefSeq" id="WP_148592577.1">
    <property type="nucleotide sequence ID" value="NZ_CP042997.1"/>
</dbReference>
<accession>A0A5B9VXJ4</accession>
<dbReference type="Proteomes" id="UP000324233">
    <property type="component" value="Chromosome"/>
</dbReference>
<protein>
    <submittedName>
        <fullName evidence="2">Uncharacterized protein</fullName>
    </submittedName>
</protein>
<reference evidence="2 3" key="1">
    <citation type="submission" date="2019-08" db="EMBL/GenBank/DDBJ databases">
        <title>Deep-cultivation of Planctomycetes and their phenomic and genomic characterization uncovers novel biology.</title>
        <authorList>
            <person name="Wiegand S."/>
            <person name="Jogler M."/>
            <person name="Boedeker C."/>
            <person name="Pinto D."/>
            <person name="Vollmers J."/>
            <person name="Rivas-Marin E."/>
            <person name="Kohn T."/>
            <person name="Peeters S.H."/>
            <person name="Heuer A."/>
            <person name="Rast P."/>
            <person name="Oberbeckmann S."/>
            <person name="Bunk B."/>
            <person name="Jeske O."/>
            <person name="Meyerdierks A."/>
            <person name="Storesund J.E."/>
            <person name="Kallscheuer N."/>
            <person name="Luecker S."/>
            <person name="Lage O.M."/>
            <person name="Pohl T."/>
            <person name="Merkel B.J."/>
            <person name="Hornburger P."/>
            <person name="Mueller R.-W."/>
            <person name="Bruemmer F."/>
            <person name="Labrenz M."/>
            <person name="Spormann A.M."/>
            <person name="Op den Camp H."/>
            <person name="Overmann J."/>
            <person name="Amann R."/>
            <person name="Jetten M.S.M."/>
            <person name="Mascher T."/>
            <person name="Medema M.H."/>
            <person name="Devos D.P."/>
            <person name="Kaster A.-K."/>
            <person name="Ovreas L."/>
            <person name="Rohde M."/>
            <person name="Galperin M.Y."/>
            <person name="Jogler C."/>
        </authorList>
    </citation>
    <scope>NUCLEOTIDE SEQUENCE [LARGE SCALE GENOMIC DNA]</scope>
    <source>
        <strain evidence="2 3">OJF2</strain>
    </source>
</reference>
<keyword evidence="3" id="KW-1185">Reference proteome</keyword>
<gene>
    <name evidence="2" type="ORF">OJF2_14900</name>
</gene>
<feature type="compositionally biased region" description="Basic and acidic residues" evidence="1">
    <location>
        <begin position="78"/>
        <end position="97"/>
    </location>
</feature>
<dbReference type="AlphaFoldDB" id="A0A5B9VXJ4"/>
<dbReference type="EMBL" id="CP042997">
    <property type="protein sequence ID" value="QEH32998.1"/>
    <property type="molecule type" value="Genomic_DNA"/>
</dbReference>